<dbReference type="Gene3D" id="3.40.50.150">
    <property type="entry name" value="Vaccinia Virus protein VP39"/>
    <property type="match status" value="1"/>
</dbReference>
<organism evidence="1">
    <name type="scientific">marine sediment metagenome</name>
    <dbReference type="NCBI Taxonomy" id="412755"/>
    <lineage>
        <taxon>unclassified sequences</taxon>
        <taxon>metagenomes</taxon>
        <taxon>ecological metagenomes</taxon>
    </lineage>
</organism>
<accession>X1F935</accession>
<proteinExistence type="predicted"/>
<evidence type="ECO:0000313" key="1">
    <source>
        <dbReference type="EMBL" id="GAH29055.1"/>
    </source>
</evidence>
<feature type="non-terminal residue" evidence="1">
    <location>
        <position position="1"/>
    </location>
</feature>
<name>X1F935_9ZZZZ</name>
<dbReference type="CDD" id="cd02440">
    <property type="entry name" value="AdoMet_MTases"/>
    <property type="match status" value="1"/>
</dbReference>
<dbReference type="InterPro" id="IPR029063">
    <property type="entry name" value="SAM-dependent_MTases_sf"/>
</dbReference>
<reference evidence="1" key="1">
    <citation type="journal article" date="2014" name="Front. Microbiol.">
        <title>High frequency of phylogenetically diverse reductive dehalogenase-homologous genes in deep subseafloor sedimentary metagenomes.</title>
        <authorList>
            <person name="Kawai M."/>
            <person name="Futagami T."/>
            <person name="Toyoda A."/>
            <person name="Takaki Y."/>
            <person name="Nishi S."/>
            <person name="Hori S."/>
            <person name="Arai W."/>
            <person name="Tsubouchi T."/>
            <person name="Morono Y."/>
            <person name="Uchiyama I."/>
            <person name="Ito T."/>
            <person name="Fujiyama A."/>
            <person name="Inagaki F."/>
            <person name="Takami H."/>
        </authorList>
    </citation>
    <scope>NUCLEOTIDE SEQUENCE</scope>
    <source>
        <strain evidence="1">Expedition CK06-06</strain>
    </source>
</reference>
<dbReference type="EMBL" id="BARU01005269">
    <property type="protein sequence ID" value="GAH29055.1"/>
    <property type="molecule type" value="Genomic_DNA"/>
</dbReference>
<gene>
    <name evidence="1" type="ORF">S03H2_10218</name>
</gene>
<sequence length="165" mass="18991">VGDAESPWPLEAESFDGVHAGAVMEHVMDWHAPLNQANRVLRTGGLIVISVPNLRYWKEIRRLIRGRQPHWLQSMGHIHGYTPRFLRELVTIHGFEVDRLEADRVNLPLMPRRNLWLERHFACIGSVLILTGRLARRVRVEDRALAGQFARTEPVALRSVEVLEE</sequence>
<evidence type="ECO:0008006" key="2">
    <source>
        <dbReference type="Google" id="ProtNLM"/>
    </source>
</evidence>
<comment type="caution">
    <text evidence="1">The sequence shown here is derived from an EMBL/GenBank/DDBJ whole genome shotgun (WGS) entry which is preliminary data.</text>
</comment>
<dbReference type="Pfam" id="PF13489">
    <property type="entry name" value="Methyltransf_23"/>
    <property type="match status" value="1"/>
</dbReference>
<dbReference type="SUPFAM" id="SSF53335">
    <property type="entry name" value="S-adenosyl-L-methionine-dependent methyltransferases"/>
    <property type="match status" value="1"/>
</dbReference>
<dbReference type="AlphaFoldDB" id="X1F935"/>
<protein>
    <recommendedName>
        <fullName evidence="2">Methyltransferase type 11 domain-containing protein</fullName>
    </recommendedName>
</protein>